<feature type="binding site" evidence="3">
    <location>
        <begin position="59"/>
        <end position="62"/>
    </location>
    <ligand>
        <name>GTP</name>
        <dbReference type="ChEBI" id="CHEBI:37565"/>
    </ligand>
</feature>
<evidence type="ECO:0000256" key="3">
    <source>
        <dbReference type="PIRSR" id="PIRSR606689-1"/>
    </source>
</evidence>
<keyword evidence="1 3" id="KW-0547">Nucleotide-binding</keyword>
<feature type="binding site" evidence="3">
    <location>
        <position position="5"/>
    </location>
    <ligand>
        <name>GTP</name>
        <dbReference type="ChEBI" id="CHEBI:37565"/>
    </ligand>
</feature>
<dbReference type="Proteomes" id="UP000538817">
    <property type="component" value="Unassembled WGS sequence"/>
</dbReference>
<organism evidence="4 5">
    <name type="scientific">Nothoprocta pentlandii</name>
    <dbReference type="NCBI Taxonomy" id="2585814"/>
    <lineage>
        <taxon>Eukaryota</taxon>
        <taxon>Metazoa</taxon>
        <taxon>Chordata</taxon>
        <taxon>Craniata</taxon>
        <taxon>Vertebrata</taxon>
        <taxon>Euteleostomi</taxon>
        <taxon>Archelosauria</taxon>
        <taxon>Archosauria</taxon>
        <taxon>Dinosauria</taxon>
        <taxon>Saurischia</taxon>
        <taxon>Theropoda</taxon>
        <taxon>Coelurosauria</taxon>
        <taxon>Aves</taxon>
        <taxon>Palaeognathae</taxon>
        <taxon>Tinamiformes</taxon>
        <taxon>Tinamidae</taxon>
        <taxon>Nothoprocta</taxon>
    </lineage>
</organism>
<sequence length="120" mass="12933">LAVGGGESLRPYWGLYLAEVPLLVYVVDAADHARLPLAKRLLHELLQEEPSLPLVVLANKQDLEGAYGITDIHEALALGDIGAGRKVFLIGTHAAERGCELSSGLRDARELIAQLLLDTQ</sequence>
<keyword evidence="2 3" id="KW-0342">GTP-binding</keyword>
<dbReference type="GO" id="GO:0003924">
    <property type="term" value="F:GTPase activity"/>
    <property type="evidence" value="ECO:0007669"/>
    <property type="project" value="InterPro"/>
</dbReference>
<feature type="non-terminal residue" evidence="4">
    <location>
        <position position="120"/>
    </location>
</feature>
<protein>
    <submittedName>
        <fullName evidence="4">ARL9 protein</fullName>
    </submittedName>
</protein>
<dbReference type="InterPro" id="IPR006689">
    <property type="entry name" value="Small_GTPase_ARF/SAR"/>
</dbReference>
<dbReference type="PANTHER" id="PTHR46724:SF2">
    <property type="entry name" value="ADP-RIBOSYLATION FACTOR-LIKE PROTEIN 9"/>
    <property type="match status" value="1"/>
</dbReference>
<reference evidence="4 5" key="1">
    <citation type="submission" date="2019-09" db="EMBL/GenBank/DDBJ databases">
        <title>Bird 10,000 Genomes (B10K) Project - Family phase.</title>
        <authorList>
            <person name="Zhang G."/>
        </authorList>
    </citation>
    <scope>NUCLEOTIDE SEQUENCE [LARGE SCALE GENOMIC DNA]</scope>
    <source>
        <strain evidence="4">B10K-MSB-04</strain>
    </source>
</reference>
<comment type="caution">
    <text evidence="4">The sequence shown here is derived from an EMBL/GenBank/DDBJ whole genome shotgun (WGS) entry which is preliminary data.</text>
</comment>
<name>A0A7K7A9C2_9AVES</name>
<dbReference type="SUPFAM" id="SSF52540">
    <property type="entry name" value="P-loop containing nucleoside triphosphate hydrolases"/>
    <property type="match status" value="1"/>
</dbReference>
<evidence type="ECO:0000256" key="2">
    <source>
        <dbReference type="ARBA" id="ARBA00023134"/>
    </source>
</evidence>
<keyword evidence="5" id="KW-1185">Reference proteome</keyword>
<dbReference type="InterPro" id="IPR027417">
    <property type="entry name" value="P-loop_NTPase"/>
</dbReference>
<dbReference type="AlphaFoldDB" id="A0A7K7A9C2"/>
<evidence type="ECO:0000256" key="1">
    <source>
        <dbReference type="ARBA" id="ARBA00022741"/>
    </source>
</evidence>
<dbReference type="GO" id="GO:0005525">
    <property type="term" value="F:GTP binding"/>
    <property type="evidence" value="ECO:0007669"/>
    <property type="project" value="UniProtKB-KW"/>
</dbReference>
<dbReference type="PANTHER" id="PTHR46724">
    <property type="entry name" value="ADP-RIBOSYLATION FACTOR-LIKE PROTEIN 9-RELATED"/>
    <property type="match status" value="1"/>
</dbReference>
<evidence type="ECO:0000313" key="5">
    <source>
        <dbReference type="Proteomes" id="UP000538817"/>
    </source>
</evidence>
<dbReference type="EMBL" id="VZSG01001166">
    <property type="protein sequence ID" value="NWX92775.1"/>
    <property type="molecule type" value="Genomic_DNA"/>
</dbReference>
<proteinExistence type="predicted"/>
<gene>
    <name evidence="4" type="primary">Arl9</name>
    <name evidence="4" type="ORF">NOTPEN_R07956</name>
</gene>
<dbReference type="Pfam" id="PF00025">
    <property type="entry name" value="Arf"/>
    <property type="match status" value="1"/>
</dbReference>
<accession>A0A7K7A9C2</accession>
<dbReference type="InterPro" id="IPR053254">
    <property type="entry name" value="Arf-like_GTPase"/>
</dbReference>
<evidence type="ECO:0000313" key="4">
    <source>
        <dbReference type="EMBL" id="NWX92775.1"/>
    </source>
</evidence>
<dbReference type="Gene3D" id="3.40.50.300">
    <property type="entry name" value="P-loop containing nucleotide triphosphate hydrolases"/>
    <property type="match status" value="1"/>
</dbReference>
<feature type="non-terminal residue" evidence="4">
    <location>
        <position position="1"/>
    </location>
</feature>